<evidence type="ECO:0000256" key="1">
    <source>
        <dbReference type="SAM" id="MobiDB-lite"/>
    </source>
</evidence>
<dbReference type="AlphaFoldDB" id="A0A183SBT1"/>
<keyword evidence="3" id="KW-1185">Reference proteome</keyword>
<feature type="compositionally biased region" description="Low complexity" evidence="1">
    <location>
        <begin position="54"/>
        <end position="65"/>
    </location>
</feature>
<protein>
    <submittedName>
        <fullName evidence="2 4">Uncharacterized protein</fullName>
    </submittedName>
</protein>
<reference evidence="4" key="1">
    <citation type="submission" date="2016-06" db="UniProtKB">
        <authorList>
            <consortium name="WormBaseParasite"/>
        </authorList>
    </citation>
    <scope>IDENTIFICATION</scope>
</reference>
<evidence type="ECO:0000313" key="4">
    <source>
        <dbReference type="WBParaSite" id="SSLN_0000174201-mRNA-1"/>
    </source>
</evidence>
<evidence type="ECO:0000313" key="2">
    <source>
        <dbReference type="EMBL" id="VDL88064.1"/>
    </source>
</evidence>
<proteinExistence type="predicted"/>
<sequence>MCALLCTCAQASSGHSNACPLPAIMPAPGSASGQPQHQHHQPQQPGEGNTPILSSGGAIPISSAGGPTGGPYWSGGGGGGGGGCGTAALASGDSSHGIHRGGNKCDHGTTADDQVIVAL</sequence>
<gene>
    <name evidence="2" type="ORF">SSLN_LOCUS1679</name>
</gene>
<evidence type="ECO:0000313" key="3">
    <source>
        <dbReference type="Proteomes" id="UP000275846"/>
    </source>
</evidence>
<dbReference type="EMBL" id="UYSU01005314">
    <property type="protein sequence ID" value="VDL88064.1"/>
    <property type="molecule type" value="Genomic_DNA"/>
</dbReference>
<reference evidence="2 3" key="2">
    <citation type="submission" date="2018-11" db="EMBL/GenBank/DDBJ databases">
        <authorList>
            <consortium name="Pathogen Informatics"/>
        </authorList>
    </citation>
    <scope>NUCLEOTIDE SEQUENCE [LARGE SCALE GENOMIC DNA]</scope>
    <source>
        <strain evidence="2 3">NST_G2</strain>
    </source>
</reference>
<feature type="compositionally biased region" description="Gly residues" evidence="1">
    <location>
        <begin position="66"/>
        <end position="85"/>
    </location>
</feature>
<accession>A0A183SBT1</accession>
<dbReference type="Proteomes" id="UP000275846">
    <property type="component" value="Unassembled WGS sequence"/>
</dbReference>
<name>A0A183SBT1_SCHSO</name>
<dbReference type="WBParaSite" id="SSLN_0000174201-mRNA-1">
    <property type="protein sequence ID" value="SSLN_0000174201-mRNA-1"/>
    <property type="gene ID" value="SSLN_0000174201"/>
</dbReference>
<organism evidence="4">
    <name type="scientific">Schistocephalus solidus</name>
    <name type="common">Tapeworm</name>
    <dbReference type="NCBI Taxonomy" id="70667"/>
    <lineage>
        <taxon>Eukaryota</taxon>
        <taxon>Metazoa</taxon>
        <taxon>Spiralia</taxon>
        <taxon>Lophotrochozoa</taxon>
        <taxon>Platyhelminthes</taxon>
        <taxon>Cestoda</taxon>
        <taxon>Eucestoda</taxon>
        <taxon>Diphyllobothriidea</taxon>
        <taxon>Diphyllobothriidae</taxon>
        <taxon>Schistocephalus</taxon>
    </lineage>
</organism>
<feature type="region of interest" description="Disordered" evidence="1">
    <location>
        <begin position="22"/>
        <end position="112"/>
    </location>
</feature>